<accession>S4XCP4</accession>
<comment type="similarity">
    <text evidence="3 8">Belongs to the inositol monophosphatase superfamily.</text>
</comment>
<keyword evidence="5 8" id="KW-0378">Hydrolase</keyword>
<evidence type="ECO:0000256" key="9">
    <source>
        <dbReference type="SAM" id="MobiDB-lite"/>
    </source>
</evidence>
<feature type="binding site" evidence="7">
    <location>
        <position position="258"/>
    </location>
    <ligand>
        <name>Mg(2+)</name>
        <dbReference type="ChEBI" id="CHEBI:18420"/>
        <label>1</label>
        <note>catalytic</note>
    </ligand>
</feature>
<dbReference type="PROSITE" id="PS00630">
    <property type="entry name" value="IMP_2"/>
    <property type="match status" value="1"/>
</dbReference>
<dbReference type="EC" id="3.1.3.25" evidence="8"/>
<evidence type="ECO:0000256" key="2">
    <source>
        <dbReference type="ARBA" id="ARBA00001946"/>
    </source>
</evidence>
<feature type="binding site" evidence="7">
    <location>
        <position position="125"/>
    </location>
    <ligand>
        <name>Mg(2+)</name>
        <dbReference type="ChEBI" id="CHEBI:18420"/>
        <label>1</label>
        <note>catalytic</note>
    </ligand>
</feature>
<dbReference type="PANTHER" id="PTHR20854">
    <property type="entry name" value="INOSITOL MONOPHOSPHATASE"/>
    <property type="match status" value="1"/>
</dbReference>
<dbReference type="GO" id="GO:0046854">
    <property type="term" value="P:phosphatidylinositol phosphate biosynthetic process"/>
    <property type="evidence" value="ECO:0007669"/>
    <property type="project" value="InterPro"/>
</dbReference>
<dbReference type="GO" id="GO:0007165">
    <property type="term" value="P:signal transduction"/>
    <property type="evidence" value="ECO:0007669"/>
    <property type="project" value="TreeGrafter"/>
</dbReference>
<evidence type="ECO:0000256" key="8">
    <source>
        <dbReference type="RuleBase" id="RU364068"/>
    </source>
</evidence>
<dbReference type="eggNOG" id="COG0483">
    <property type="taxonomic scope" value="Bacteria"/>
</dbReference>
<dbReference type="KEGG" id="cter:A606_06275"/>
<feature type="region of interest" description="Disordered" evidence="9">
    <location>
        <begin position="1"/>
        <end position="20"/>
    </location>
</feature>
<evidence type="ECO:0000313" key="10">
    <source>
        <dbReference type="EMBL" id="AGP30902.1"/>
    </source>
</evidence>
<dbReference type="Gene3D" id="3.40.190.80">
    <property type="match status" value="1"/>
</dbReference>
<evidence type="ECO:0000256" key="1">
    <source>
        <dbReference type="ARBA" id="ARBA00001033"/>
    </source>
</evidence>
<dbReference type="InterPro" id="IPR033942">
    <property type="entry name" value="IMPase"/>
</dbReference>
<feature type="binding site" evidence="7">
    <location>
        <position position="123"/>
    </location>
    <ligand>
        <name>Mg(2+)</name>
        <dbReference type="ChEBI" id="CHEBI:18420"/>
        <label>1</label>
        <note>catalytic</note>
    </ligand>
</feature>
<dbReference type="AlphaFoldDB" id="S4XCP4"/>
<dbReference type="PROSITE" id="PS00629">
    <property type="entry name" value="IMP_1"/>
    <property type="match status" value="1"/>
</dbReference>
<dbReference type="RefSeq" id="WP_020441263.1">
    <property type="nucleotide sequence ID" value="NC_021663.1"/>
</dbReference>
<comment type="cofactor">
    <cofactor evidence="2 7 8">
        <name>Mg(2+)</name>
        <dbReference type="ChEBI" id="CHEBI:18420"/>
    </cofactor>
</comment>
<keyword evidence="6 7" id="KW-0460">Magnesium</keyword>
<dbReference type="Pfam" id="PF00459">
    <property type="entry name" value="Inositol_P"/>
    <property type="match status" value="1"/>
</dbReference>
<evidence type="ECO:0000256" key="5">
    <source>
        <dbReference type="ARBA" id="ARBA00022801"/>
    </source>
</evidence>
<evidence type="ECO:0000256" key="3">
    <source>
        <dbReference type="ARBA" id="ARBA00009759"/>
    </source>
</evidence>
<dbReference type="Proteomes" id="UP000014809">
    <property type="component" value="Chromosome"/>
</dbReference>
<comment type="catalytic activity">
    <reaction evidence="1 8">
        <text>a myo-inositol phosphate + H2O = myo-inositol + phosphate</text>
        <dbReference type="Rhea" id="RHEA:24056"/>
        <dbReference type="ChEBI" id="CHEBI:15377"/>
        <dbReference type="ChEBI" id="CHEBI:17268"/>
        <dbReference type="ChEBI" id="CHEBI:43474"/>
        <dbReference type="ChEBI" id="CHEBI:84139"/>
        <dbReference type="EC" id="3.1.3.25"/>
    </reaction>
</comment>
<dbReference type="HOGENOM" id="CLU_044118_0_1_11"/>
<keyword evidence="4 7" id="KW-0479">Metal-binding</keyword>
<evidence type="ECO:0000313" key="11">
    <source>
        <dbReference type="Proteomes" id="UP000014809"/>
    </source>
</evidence>
<proteinExistence type="inferred from homology"/>
<sequence>MTDPVSTASSDHLLLTRETTEDLSPTCAEVLADRTPDQLRRTAVSVAVTAARHVRDARRQVAGPDGRVPVSTTKSSEVDPVTAVDRSSEALIRRLLTGESRDAVLGEEDGGDLRADVVTWVVDPIDGTVNFIYGFPASAVSIAATVNGVPVAAAVADIARRRVFSACTGGAAVLAHEEDEGAGRVLAPSTGPRTLATSLVGTGFSYDAERRARQAALLGDLLPRIRDIRRAGSAALDLCAVAAGALDAYYEHGLGPWDHAGGALIAARAGAVVHMPLLTKGYREGVGVVAASPRISGEIAGHVLGMPMPTML</sequence>
<feature type="compositionally biased region" description="Polar residues" evidence="9">
    <location>
        <begin position="1"/>
        <end position="10"/>
    </location>
</feature>
<gene>
    <name evidence="10" type="ORF">A606_06275</name>
</gene>
<dbReference type="PANTHER" id="PTHR20854:SF4">
    <property type="entry name" value="INOSITOL-1-MONOPHOSPHATASE-RELATED"/>
    <property type="match status" value="1"/>
</dbReference>
<dbReference type="PATRIC" id="fig|1200352.3.peg.1275"/>
<dbReference type="GO" id="GO:0008934">
    <property type="term" value="F:inositol monophosphate 1-phosphatase activity"/>
    <property type="evidence" value="ECO:0007669"/>
    <property type="project" value="InterPro"/>
</dbReference>
<dbReference type="CDD" id="cd01639">
    <property type="entry name" value="IMPase"/>
    <property type="match status" value="1"/>
</dbReference>
<dbReference type="STRING" id="1200352.A606_06275"/>
<reference evidence="10 11" key="1">
    <citation type="submission" date="2012-06" db="EMBL/GenBank/DDBJ databases">
        <title>Complete genome sequence of Corynebacterium terpenotabidum Y-11 (=DSM 44721).</title>
        <authorList>
            <person name="Ruckert C."/>
            <person name="Albersmeier A."/>
            <person name="Al-Dilaimi A."/>
            <person name="Szczepanowski R."/>
            <person name="Kalinowski J."/>
        </authorList>
    </citation>
    <scope>NUCLEOTIDE SEQUENCE [LARGE SCALE GENOMIC DNA]</scope>
    <source>
        <strain evidence="10 11">Y-11</strain>
    </source>
</reference>
<evidence type="ECO:0000256" key="7">
    <source>
        <dbReference type="PIRSR" id="PIRSR600760-2"/>
    </source>
</evidence>
<evidence type="ECO:0000256" key="6">
    <source>
        <dbReference type="ARBA" id="ARBA00022842"/>
    </source>
</evidence>
<dbReference type="InterPro" id="IPR020550">
    <property type="entry name" value="Inositol_monophosphatase_CS"/>
</dbReference>
<evidence type="ECO:0000256" key="4">
    <source>
        <dbReference type="ARBA" id="ARBA00022723"/>
    </source>
</evidence>
<dbReference type="SUPFAM" id="SSF56655">
    <property type="entry name" value="Carbohydrate phosphatase"/>
    <property type="match status" value="1"/>
</dbReference>
<keyword evidence="11" id="KW-1185">Reference proteome</keyword>
<dbReference type="GO" id="GO:0046872">
    <property type="term" value="F:metal ion binding"/>
    <property type="evidence" value="ECO:0007669"/>
    <property type="project" value="UniProtKB-KW"/>
</dbReference>
<dbReference type="EMBL" id="CP003696">
    <property type="protein sequence ID" value="AGP30902.1"/>
    <property type="molecule type" value="Genomic_DNA"/>
</dbReference>
<organism evidence="10 11">
    <name type="scientific">Corynebacterium terpenotabidum Y-11</name>
    <dbReference type="NCBI Taxonomy" id="1200352"/>
    <lineage>
        <taxon>Bacteria</taxon>
        <taxon>Bacillati</taxon>
        <taxon>Actinomycetota</taxon>
        <taxon>Actinomycetes</taxon>
        <taxon>Mycobacteriales</taxon>
        <taxon>Corynebacteriaceae</taxon>
        <taxon>Corynebacterium</taxon>
    </lineage>
</organism>
<dbReference type="GO" id="GO:0006020">
    <property type="term" value="P:inositol metabolic process"/>
    <property type="evidence" value="ECO:0007669"/>
    <property type="project" value="TreeGrafter"/>
</dbReference>
<feature type="binding site" evidence="7">
    <location>
        <position position="126"/>
    </location>
    <ligand>
        <name>Mg(2+)</name>
        <dbReference type="ChEBI" id="CHEBI:18420"/>
        <label>1</label>
        <note>catalytic</note>
    </ligand>
</feature>
<dbReference type="InterPro" id="IPR020583">
    <property type="entry name" value="Inositol_monoP_metal-BS"/>
</dbReference>
<feature type="region of interest" description="Disordered" evidence="9">
    <location>
        <begin position="59"/>
        <end position="79"/>
    </location>
</feature>
<dbReference type="Gene3D" id="3.30.540.10">
    <property type="entry name" value="Fructose-1,6-Bisphosphatase, subunit A, domain 1"/>
    <property type="match status" value="1"/>
</dbReference>
<name>S4XCP4_9CORY</name>
<dbReference type="OrthoDB" id="9772456at2"/>
<dbReference type="InterPro" id="IPR000760">
    <property type="entry name" value="Inositol_monophosphatase-like"/>
</dbReference>
<dbReference type="PRINTS" id="PR00377">
    <property type="entry name" value="IMPHPHTASES"/>
</dbReference>
<feature type="binding site" evidence="7">
    <location>
        <position position="107"/>
    </location>
    <ligand>
        <name>Mg(2+)</name>
        <dbReference type="ChEBI" id="CHEBI:18420"/>
        <label>1</label>
        <note>catalytic</note>
    </ligand>
</feature>
<protein>
    <recommendedName>
        <fullName evidence="8">Inositol-1-monophosphatase</fullName>
        <ecNumber evidence="8">3.1.3.25</ecNumber>
    </recommendedName>
</protein>